<organism evidence="4 5">
    <name type="scientific">Methylorubrum rhodesianum</name>
    <dbReference type="NCBI Taxonomy" id="29427"/>
    <lineage>
        <taxon>Bacteria</taxon>
        <taxon>Pseudomonadati</taxon>
        <taxon>Pseudomonadota</taxon>
        <taxon>Alphaproteobacteria</taxon>
        <taxon>Hyphomicrobiales</taxon>
        <taxon>Methylobacteriaceae</taxon>
        <taxon>Methylorubrum</taxon>
    </lineage>
</organism>
<keyword evidence="1" id="KW-0175">Coiled coil</keyword>
<dbReference type="GO" id="GO:0003677">
    <property type="term" value="F:DNA binding"/>
    <property type="evidence" value="ECO:0007669"/>
    <property type="project" value="UniProtKB-KW"/>
</dbReference>
<dbReference type="EMBL" id="JAQYXL010000001">
    <property type="protein sequence ID" value="MEN3230239.1"/>
    <property type="molecule type" value="Genomic_DNA"/>
</dbReference>
<gene>
    <name evidence="4" type="ORF">PUR21_21790</name>
</gene>
<evidence type="ECO:0000259" key="3">
    <source>
        <dbReference type="Pfam" id="PF11740"/>
    </source>
</evidence>
<feature type="region of interest" description="Disordered" evidence="2">
    <location>
        <begin position="137"/>
        <end position="162"/>
    </location>
</feature>
<evidence type="ECO:0000256" key="1">
    <source>
        <dbReference type="SAM" id="Coils"/>
    </source>
</evidence>
<keyword evidence="5" id="KW-1185">Reference proteome</keyword>
<comment type="caution">
    <text evidence="4">The sequence shown here is derived from an EMBL/GenBank/DDBJ whole genome shotgun (WGS) entry which is preliminary data.</text>
</comment>
<protein>
    <submittedName>
        <fullName evidence="4">DNA-binding protein</fullName>
    </submittedName>
</protein>
<keyword evidence="4" id="KW-0238">DNA-binding</keyword>
<dbReference type="RefSeq" id="WP_345971655.1">
    <property type="nucleotide sequence ID" value="NZ_JAQYXL010000001.1"/>
</dbReference>
<proteinExistence type="predicted"/>
<feature type="domain" description="KfrA N-terminal DNA-binding" evidence="3">
    <location>
        <begin position="4"/>
        <end position="125"/>
    </location>
</feature>
<feature type="compositionally biased region" description="Low complexity" evidence="2">
    <location>
        <begin position="139"/>
        <end position="150"/>
    </location>
</feature>
<dbReference type="Pfam" id="PF11740">
    <property type="entry name" value="KfrA_N"/>
    <property type="match status" value="1"/>
</dbReference>
<dbReference type="Proteomes" id="UP001404845">
    <property type="component" value="Unassembled WGS sequence"/>
</dbReference>
<feature type="coiled-coil region" evidence="1">
    <location>
        <begin position="105"/>
        <end position="132"/>
    </location>
</feature>
<dbReference type="InterPro" id="IPR021104">
    <property type="entry name" value="KfrA_DNA-bd_N"/>
</dbReference>
<evidence type="ECO:0000313" key="4">
    <source>
        <dbReference type="EMBL" id="MEN3230239.1"/>
    </source>
</evidence>
<sequence>MVARKDVWAAADGIRARAPDADGARMRVSVRTVRKELGKGSFGDIARELAEWKAKVGYRPGIEEADLPEALQRQLAAFGTALLEHVRVEQTRHRIAEAEGEAARRAGYEETLDEALAQVDLLEAKVALLEAEIARPRAETPSATAPAGEPEAPPEPAPLHFHPVYGKARDRAVASAADPVWTDVRVAVTRELERRGPMWVHAIHVALPDGLKRRAERAGLPLTPAWLRLQLVRMADAGDGVAEVEGRFALAEAPRPEPVPEKGDVEVGAGPPPLSARRFWVLFVAEVHDLLLERGPLTAGEILAGLPEEWVAGTKRYEEIDAGRLRQKLRERIKRGRPLAELPGKRFAATAGWPGSRTLDAEEAA</sequence>
<evidence type="ECO:0000313" key="5">
    <source>
        <dbReference type="Proteomes" id="UP001404845"/>
    </source>
</evidence>
<accession>A0ABU9ZFN0</accession>
<name>A0ABU9ZFN0_9HYPH</name>
<evidence type="ECO:0000256" key="2">
    <source>
        <dbReference type="SAM" id="MobiDB-lite"/>
    </source>
</evidence>
<reference evidence="4 5" key="1">
    <citation type="journal article" date="2023" name="PLoS ONE">
        <title>Complete genome assembly of Hawai'i environmental nontuberculous mycobacteria reveals unexpected co-isolation with methylobacteria.</title>
        <authorList>
            <person name="Hendrix J."/>
            <person name="Epperson L.E."/>
            <person name="Tong E.I."/>
            <person name="Chan Y.L."/>
            <person name="Hasan N.A."/>
            <person name="Dawrs S.N."/>
            <person name="Norton G.J."/>
            <person name="Virdi R."/>
            <person name="Crooks J.L."/>
            <person name="Chan E.D."/>
            <person name="Honda J.R."/>
            <person name="Strong M."/>
        </authorList>
    </citation>
    <scope>NUCLEOTIDE SEQUENCE [LARGE SCALE GENOMIC DNA]</scope>
    <source>
        <strain evidence="4 5">NJH_HI01</strain>
    </source>
</reference>